<keyword evidence="4 6" id="KW-0998">Cell outer membrane</keyword>
<dbReference type="STRING" id="206506.AAV32_00975"/>
<keyword evidence="10" id="KW-1185">Reference proteome</keyword>
<evidence type="ECO:0000256" key="2">
    <source>
        <dbReference type="ARBA" id="ARBA00023136"/>
    </source>
</evidence>
<gene>
    <name evidence="6" type="primary">lptE</name>
    <name evidence="8" type="ORF">AAV32_00975</name>
    <name evidence="9" type="ORF">EV679_1055</name>
</gene>
<dbReference type="Proteomes" id="UP000292039">
    <property type="component" value="Unassembled WGS sequence"/>
</dbReference>
<dbReference type="GeneID" id="99727444"/>
<evidence type="ECO:0000313" key="11">
    <source>
        <dbReference type="Proteomes" id="UP000292039"/>
    </source>
</evidence>
<comment type="caution">
    <text evidence="8">The sequence shown here is derived from an EMBL/GenBank/DDBJ whole genome shotgun (WGS) entry which is preliminary data.</text>
</comment>
<accession>A0A171KVM3</accession>
<comment type="subunit">
    <text evidence="6">Component of the lipopolysaccharide transport and assembly complex. Interacts with LptD.</text>
</comment>
<feature type="region of interest" description="Disordered" evidence="7">
    <location>
        <begin position="173"/>
        <end position="195"/>
    </location>
</feature>
<comment type="function">
    <text evidence="6">Together with LptD, is involved in the assembly of lipopolysaccharide (LPS) at the surface of the outer membrane. Required for the proper assembly of LptD. Binds LPS and may serve as the LPS recognition site at the outer membrane.</text>
</comment>
<evidence type="ECO:0000313" key="8">
    <source>
        <dbReference type="EMBL" id="KKO72940.1"/>
    </source>
</evidence>
<dbReference type="GO" id="GO:0001530">
    <property type="term" value="F:lipopolysaccharide binding"/>
    <property type="evidence" value="ECO:0007669"/>
    <property type="project" value="TreeGrafter"/>
</dbReference>
<evidence type="ECO:0000256" key="6">
    <source>
        <dbReference type="HAMAP-Rule" id="MF_01186"/>
    </source>
</evidence>
<dbReference type="OrthoDB" id="5298094at2"/>
<reference evidence="8 10" key="1">
    <citation type="submission" date="2015-04" db="EMBL/GenBank/DDBJ databases">
        <title>Genome sequence of Kerstersia gyiorum CG1.</title>
        <authorList>
            <person name="Greninger A.L."/>
            <person name="Kozyreva V."/>
            <person name="Chaturvedi V."/>
        </authorList>
    </citation>
    <scope>NUCLEOTIDE SEQUENCE [LARGE SCALE GENOMIC DNA]</scope>
    <source>
        <strain evidence="8 10">CG1</strain>
    </source>
</reference>
<proteinExistence type="inferred from homology"/>
<dbReference type="PANTHER" id="PTHR38098">
    <property type="entry name" value="LPS-ASSEMBLY LIPOPROTEIN LPTE"/>
    <property type="match status" value="1"/>
</dbReference>
<dbReference type="Proteomes" id="UP000078084">
    <property type="component" value="Unassembled WGS sequence"/>
</dbReference>
<evidence type="ECO:0000313" key="10">
    <source>
        <dbReference type="Proteomes" id="UP000078084"/>
    </source>
</evidence>
<dbReference type="EMBL" id="LBNE01000001">
    <property type="protein sequence ID" value="KKO72940.1"/>
    <property type="molecule type" value="Genomic_DNA"/>
</dbReference>
<dbReference type="GO" id="GO:0009279">
    <property type="term" value="C:cell outer membrane"/>
    <property type="evidence" value="ECO:0007669"/>
    <property type="project" value="UniProtKB-SubCell"/>
</dbReference>
<organism evidence="8 10">
    <name type="scientific">Kerstersia gyiorum</name>
    <dbReference type="NCBI Taxonomy" id="206506"/>
    <lineage>
        <taxon>Bacteria</taxon>
        <taxon>Pseudomonadati</taxon>
        <taxon>Pseudomonadota</taxon>
        <taxon>Betaproteobacteria</taxon>
        <taxon>Burkholderiales</taxon>
        <taxon>Alcaligenaceae</taxon>
        <taxon>Kerstersia</taxon>
    </lineage>
</organism>
<comment type="similarity">
    <text evidence="6">Belongs to the LptE lipoprotein family.</text>
</comment>
<comment type="subcellular location">
    <subcellularLocation>
        <location evidence="6">Cell outer membrane</location>
        <topology evidence="6">Lipid-anchor</topology>
    </subcellularLocation>
</comment>
<evidence type="ECO:0000256" key="3">
    <source>
        <dbReference type="ARBA" id="ARBA00023139"/>
    </source>
</evidence>
<evidence type="ECO:0000313" key="9">
    <source>
        <dbReference type="EMBL" id="RZS73849.1"/>
    </source>
</evidence>
<keyword evidence="1 6" id="KW-0732">Signal</keyword>
<keyword evidence="3 6" id="KW-0564">Palmitate</keyword>
<dbReference type="GO" id="GO:0015920">
    <property type="term" value="P:lipopolysaccharide transport"/>
    <property type="evidence" value="ECO:0007669"/>
    <property type="project" value="TreeGrafter"/>
</dbReference>
<dbReference type="EMBL" id="SGWZ01000001">
    <property type="protein sequence ID" value="RZS73849.1"/>
    <property type="molecule type" value="Genomic_DNA"/>
</dbReference>
<dbReference type="RefSeq" id="WP_068366594.1">
    <property type="nucleotide sequence ID" value="NZ_CBCSEB010000002.1"/>
</dbReference>
<keyword evidence="2 6" id="KW-0472">Membrane</keyword>
<keyword evidence="5 6" id="KW-0449">Lipoprotein</keyword>
<dbReference type="PANTHER" id="PTHR38098:SF1">
    <property type="entry name" value="LPS-ASSEMBLY LIPOPROTEIN LPTE"/>
    <property type="match status" value="1"/>
</dbReference>
<dbReference type="InterPro" id="IPR007485">
    <property type="entry name" value="LPS_assembly_LptE"/>
</dbReference>
<evidence type="ECO:0000256" key="1">
    <source>
        <dbReference type="ARBA" id="ARBA00022729"/>
    </source>
</evidence>
<dbReference type="Gene3D" id="3.30.160.150">
    <property type="entry name" value="Lipoprotein like domain"/>
    <property type="match status" value="1"/>
</dbReference>
<protein>
    <recommendedName>
        <fullName evidence="6">LPS-assembly lipoprotein LptE</fullName>
    </recommendedName>
</protein>
<evidence type="ECO:0000256" key="4">
    <source>
        <dbReference type="ARBA" id="ARBA00023237"/>
    </source>
</evidence>
<dbReference type="GO" id="GO:0043165">
    <property type="term" value="P:Gram-negative-bacterium-type cell outer membrane assembly"/>
    <property type="evidence" value="ECO:0007669"/>
    <property type="project" value="UniProtKB-UniRule"/>
</dbReference>
<dbReference type="GO" id="GO:1990351">
    <property type="term" value="C:transporter complex"/>
    <property type="evidence" value="ECO:0007669"/>
    <property type="project" value="TreeGrafter"/>
</dbReference>
<name>A0A171KVM3_9BURK</name>
<dbReference type="PROSITE" id="PS51257">
    <property type="entry name" value="PROKAR_LIPOPROTEIN"/>
    <property type="match status" value="1"/>
</dbReference>
<sequence>MSRSLRILATLALMLTLGACGFTLRGVSPLPFDSLYISIPENTRFGSSLRRALQAASPGTRLVDSADQAAASLIQVSHSRTQREVSLTPQGRVEEYELILSYVFRLTTASGDILLPDTTLTASRDMPYEEQLVQAKQSEMDTLFNSMEQSLVERLLRRLTAPDVAEAFEAYQKENAELPPAPAEGGGRMAPALQP</sequence>
<reference evidence="9 11" key="2">
    <citation type="submission" date="2019-02" db="EMBL/GenBank/DDBJ databases">
        <title>Genomic Encyclopedia of Type Strains, Phase IV (KMG-IV): sequencing the most valuable type-strain genomes for metagenomic binning, comparative biology and taxonomic classification.</title>
        <authorList>
            <person name="Goeker M."/>
        </authorList>
    </citation>
    <scope>NUCLEOTIDE SEQUENCE [LARGE SCALE GENOMIC DNA]</scope>
    <source>
        <strain evidence="9 11">DSM 16618</strain>
    </source>
</reference>
<dbReference type="Pfam" id="PF04390">
    <property type="entry name" value="LptE"/>
    <property type="match status" value="1"/>
</dbReference>
<dbReference type="HAMAP" id="MF_01186">
    <property type="entry name" value="LPS_assembly_LptE"/>
    <property type="match status" value="1"/>
</dbReference>
<evidence type="ECO:0000256" key="7">
    <source>
        <dbReference type="SAM" id="MobiDB-lite"/>
    </source>
</evidence>
<evidence type="ECO:0000256" key="5">
    <source>
        <dbReference type="ARBA" id="ARBA00023288"/>
    </source>
</evidence>
<dbReference type="AlphaFoldDB" id="A0A171KVM3"/>